<gene>
    <name evidence="7" type="ORF">HGMM_F11C09C27</name>
</gene>
<feature type="transmembrane region" description="Helical" evidence="6">
    <location>
        <begin position="6"/>
        <end position="26"/>
    </location>
</feature>
<dbReference type="PANTHER" id="PTHR31632:SF2">
    <property type="entry name" value="PLASMA MEMBRANE IRON PERMEASE"/>
    <property type="match status" value="1"/>
</dbReference>
<dbReference type="EMBL" id="AP011671">
    <property type="protein sequence ID" value="BAL53919.1"/>
    <property type="molecule type" value="Genomic_DNA"/>
</dbReference>
<evidence type="ECO:0000256" key="1">
    <source>
        <dbReference type="ARBA" id="ARBA00004141"/>
    </source>
</evidence>
<dbReference type="PANTHER" id="PTHR31632">
    <property type="entry name" value="IRON TRANSPORTER FTH1"/>
    <property type="match status" value="1"/>
</dbReference>
<accession>H5SCN3</accession>
<feature type="transmembrane region" description="Helical" evidence="6">
    <location>
        <begin position="38"/>
        <end position="56"/>
    </location>
</feature>
<dbReference type="GO" id="GO:0033573">
    <property type="term" value="C:high-affinity iron permease complex"/>
    <property type="evidence" value="ECO:0007669"/>
    <property type="project" value="InterPro"/>
</dbReference>
<comment type="similarity">
    <text evidence="2">Belongs to the oxidase-dependent Fe transporter (OFeT) (TC 9.A.10.1) family.</text>
</comment>
<feature type="transmembrane region" description="Helical" evidence="6">
    <location>
        <begin position="148"/>
        <end position="166"/>
    </location>
</feature>
<evidence type="ECO:0000256" key="4">
    <source>
        <dbReference type="ARBA" id="ARBA00022989"/>
    </source>
</evidence>
<keyword evidence="4 6" id="KW-1133">Transmembrane helix</keyword>
<reference evidence="7" key="2">
    <citation type="journal article" date="2012" name="PLoS ONE">
        <title>A Deeply Branching Thermophilic Bacterium with an Ancient Acetyl-CoA Pathway Dominates a Subsurface Ecosystem.</title>
        <authorList>
            <person name="Takami H."/>
            <person name="Noguchi H."/>
            <person name="Takaki Y."/>
            <person name="Uchiyama I."/>
            <person name="Toyoda A."/>
            <person name="Nishi S."/>
            <person name="Chee G.-J."/>
            <person name="Arai W."/>
            <person name="Nunoura T."/>
            <person name="Itoh T."/>
            <person name="Hattori M."/>
            <person name="Takai K."/>
        </authorList>
    </citation>
    <scope>NUCLEOTIDE SEQUENCE</scope>
</reference>
<organism evidence="7">
    <name type="scientific">uncultured prokaryote</name>
    <dbReference type="NCBI Taxonomy" id="198431"/>
    <lineage>
        <taxon>unclassified sequences</taxon>
        <taxon>environmental samples</taxon>
    </lineage>
</organism>
<dbReference type="NCBIfam" id="NF041756">
    <property type="entry name" value="EfeU"/>
    <property type="match status" value="1"/>
</dbReference>
<dbReference type="GO" id="GO:0015093">
    <property type="term" value="F:ferrous iron transmembrane transporter activity"/>
    <property type="evidence" value="ECO:0007669"/>
    <property type="project" value="TreeGrafter"/>
</dbReference>
<feature type="transmembrane region" description="Helical" evidence="6">
    <location>
        <begin position="246"/>
        <end position="264"/>
    </location>
</feature>
<dbReference type="InterPro" id="IPR004923">
    <property type="entry name" value="FTR1/Fip1/EfeU"/>
</dbReference>
<keyword evidence="5 6" id="KW-0472">Membrane</keyword>
<evidence type="ECO:0000256" key="6">
    <source>
        <dbReference type="SAM" id="Phobius"/>
    </source>
</evidence>
<evidence type="ECO:0000256" key="2">
    <source>
        <dbReference type="ARBA" id="ARBA00008333"/>
    </source>
</evidence>
<evidence type="ECO:0000313" key="7">
    <source>
        <dbReference type="EMBL" id="BAL53919.1"/>
    </source>
</evidence>
<proteinExistence type="inferred from homology"/>
<evidence type="ECO:0000256" key="5">
    <source>
        <dbReference type="ARBA" id="ARBA00023136"/>
    </source>
</evidence>
<name>H5SCN3_9ZZZZ</name>
<feature type="transmembrane region" description="Helical" evidence="6">
    <location>
        <begin position="76"/>
        <end position="94"/>
    </location>
</feature>
<comment type="subcellular location">
    <subcellularLocation>
        <location evidence="1">Membrane</location>
        <topology evidence="1">Multi-pass membrane protein</topology>
    </subcellularLocation>
</comment>
<dbReference type="AlphaFoldDB" id="H5SCN3"/>
<feature type="transmembrane region" description="Helical" evidence="6">
    <location>
        <begin position="178"/>
        <end position="198"/>
    </location>
</feature>
<dbReference type="Pfam" id="PF03239">
    <property type="entry name" value="FTR1"/>
    <property type="match status" value="1"/>
</dbReference>
<feature type="transmembrane region" description="Helical" evidence="6">
    <location>
        <begin position="115"/>
        <end position="142"/>
    </location>
</feature>
<sequence length="276" mass="30078">MLAALLITLREGLEAALIVGIVIGYLKKIGYLDRQRYAWLGVLVALAGSVGLAFGLQRLGVELEGQVEQIFEGTTMFLAVIVLTWMIFWMRYQARFLKAGLERDVRQATLSGQNWGLFGLTFVAVFREGVETALFLSAAAFANEGTTTLIGAVVGLVIAVALGWAMYASAIRLNIRRFFDVTSVLLLLFAAGLLAHGVHEFQEAGLLPFMTTTVWDTSHILSEESLIGSLLKSLFGYNADPSLLEVLAYIGYYAVILSAIRWWIGRLAARPAGAAP</sequence>
<keyword evidence="3 6" id="KW-0812">Transmembrane</keyword>
<reference evidence="7" key="1">
    <citation type="journal article" date="2005" name="Environ. Microbiol.">
        <title>Genetic and functional properties of uncultivated thermophilic crenarchaeotes from a subsurface gold mine as revealed by analysis of genome fragments.</title>
        <authorList>
            <person name="Nunoura T."/>
            <person name="Hirayama H."/>
            <person name="Takami H."/>
            <person name="Oida H."/>
            <person name="Nishi S."/>
            <person name="Shimamura S."/>
            <person name="Suzuki Y."/>
            <person name="Inagaki F."/>
            <person name="Takai K."/>
            <person name="Nealson K.H."/>
            <person name="Horikoshi K."/>
        </authorList>
    </citation>
    <scope>NUCLEOTIDE SEQUENCE</scope>
</reference>
<evidence type="ECO:0000256" key="3">
    <source>
        <dbReference type="ARBA" id="ARBA00022692"/>
    </source>
</evidence>
<protein>
    <submittedName>
        <fullName evidence="7">Iron permease FTR1</fullName>
    </submittedName>
</protein>